<comment type="similarity">
    <text evidence="2 8">Belongs to the pantothenate synthetase family.</text>
</comment>
<accession>A0A939G618</accession>
<reference evidence="9 10" key="1">
    <citation type="submission" date="2021-03" db="EMBL/GenBank/DDBJ databases">
        <title>Fibrella sp. HMF5036 genome sequencing and assembly.</title>
        <authorList>
            <person name="Kang H."/>
            <person name="Kim H."/>
            <person name="Bae S."/>
            <person name="Joh K."/>
        </authorList>
    </citation>
    <scope>NUCLEOTIDE SEQUENCE [LARGE SCALE GENOMIC DNA]</scope>
    <source>
        <strain evidence="9 10">HMF5036</strain>
    </source>
</reference>
<dbReference type="GO" id="GO:0004592">
    <property type="term" value="F:pantoate-beta-alanine ligase activity"/>
    <property type="evidence" value="ECO:0007669"/>
    <property type="project" value="UniProtKB-UniRule"/>
</dbReference>
<dbReference type="CDD" id="cd00560">
    <property type="entry name" value="PanC"/>
    <property type="match status" value="1"/>
</dbReference>
<dbReference type="FunFam" id="3.40.50.620:FF:000013">
    <property type="entry name" value="Pantothenate synthetase"/>
    <property type="match status" value="1"/>
</dbReference>
<dbReference type="PANTHER" id="PTHR21299:SF1">
    <property type="entry name" value="PANTOATE--BETA-ALANINE LIGASE"/>
    <property type="match status" value="1"/>
</dbReference>
<dbReference type="HAMAP" id="MF_00158">
    <property type="entry name" value="PanC"/>
    <property type="match status" value="1"/>
</dbReference>
<sequence length="280" mass="30694">MLRFDSVSTLKMHLAAIRRAGKTVGFVPTMGALHAGHLNLISQAKQACDMVVCSVFVNPTQFNNPADLARYPRTLEQDAAQLETVGTDILFSPSVAEMYPQPATLRFDFGLLETVMEGASRPGHFNGVGLVVSKLFHMVQPDKAFFGQKDLQQVAVIKCLVHDLSFPLELIRCDTVRETDGLAMSSRNRLLTDAERTEAPALFQALTLAKDMLLDEATPEQAKAAVVDYLGERPAFKLDYIEAVNTDTLQPISELQPPGQNALCLAAQLGHVRLIDNVVF</sequence>
<feature type="binding site" evidence="8">
    <location>
        <position position="61"/>
    </location>
    <ligand>
        <name>beta-alanine</name>
        <dbReference type="ChEBI" id="CHEBI:57966"/>
    </ligand>
</feature>
<comment type="miscellaneous">
    <text evidence="8">The reaction proceeds by a bi uni uni bi ping pong mechanism.</text>
</comment>
<evidence type="ECO:0000256" key="7">
    <source>
        <dbReference type="ARBA" id="ARBA00048258"/>
    </source>
</evidence>
<dbReference type="EC" id="6.3.2.1" evidence="8"/>
<dbReference type="RefSeq" id="WP_207336769.1">
    <property type="nucleotide sequence ID" value="NZ_JAFMYU010000014.1"/>
</dbReference>
<keyword evidence="3 8" id="KW-0436">Ligase</keyword>
<feature type="binding site" evidence="8">
    <location>
        <position position="61"/>
    </location>
    <ligand>
        <name>(R)-pantoate</name>
        <dbReference type="ChEBI" id="CHEBI:15980"/>
    </ligand>
</feature>
<dbReference type="GO" id="GO:0005829">
    <property type="term" value="C:cytosol"/>
    <property type="evidence" value="ECO:0007669"/>
    <property type="project" value="TreeGrafter"/>
</dbReference>
<dbReference type="PANTHER" id="PTHR21299">
    <property type="entry name" value="CYTIDYLATE KINASE/PANTOATE-BETA-ALANINE LIGASE"/>
    <property type="match status" value="1"/>
</dbReference>
<feature type="binding site" evidence="8">
    <location>
        <begin position="30"/>
        <end position="37"/>
    </location>
    <ligand>
        <name>ATP</name>
        <dbReference type="ChEBI" id="CHEBI:30616"/>
    </ligand>
</feature>
<proteinExistence type="inferred from homology"/>
<evidence type="ECO:0000256" key="8">
    <source>
        <dbReference type="HAMAP-Rule" id="MF_00158"/>
    </source>
</evidence>
<organism evidence="9 10">
    <name type="scientific">Fibrella aquatilis</name>
    <dbReference type="NCBI Taxonomy" id="2817059"/>
    <lineage>
        <taxon>Bacteria</taxon>
        <taxon>Pseudomonadati</taxon>
        <taxon>Bacteroidota</taxon>
        <taxon>Cytophagia</taxon>
        <taxon>Cytophagales</taxon>
        <taxon>Spirosomataceae</taxon>
        <taxon>Fibrella</taxon>
    </lineage>
</organism>
<keyword evidence="8" id="KW-0963">Cytoplasm</keyword>
<comment type="function">
    <text evidence="8">Catalyzes the condensation of pantoate with beta-alanine in an ATP-dependent reaction via a pantoyl-adenylate intermediate.</text>
</comment>
<comment type="catalytic activity">
    <reaction evidence="7 8">
        <text>(R)-pantoate + beta-alanine + ATP = (R)-pantothenate + AMP + diphosphate + H(+)</text>
        <dbReference type="Rhea" id="RHEA:10912"/>
        <dbReference type="ChEBI" id="CHEBI:15378"/>
        <dbReference type="ChEBI" id="CHEBI:15980"/>
        <dbReference type="ChEBI" id="CHEBI:29032"/>
        <dbReference type="ChEBI" id="CHEBI:30616"/>
        <dbReference type="ChEBI" id="CHEBI:33019"/>
        <dbReference type="ChEBI" id="CHEBI:57966"/>
        <dbReference type="ChEBI" id="CHEBI:456215"/>
        <dbReference type="EC" id="6.3.2.1"/>
    </reaction>
</comment>
<evidence type="ECO:0000256" key="5">
    <source>
        <dbReference type="ARBA" id="ARBA00022741"/>
    </source>
</evidence>
<feature type="active site" description="Proton donor" evidence="8">
    <location>
        <position position="37"/>
    </location>
</feature>
<gene>
    <name evidence="8" type="primary">panC</name>
    <name evidence="9" type="ORF">J2I48_17495</name>
</gene>
<dbReference type="SUPFAM" id="SSF52374">
    <property type="entry name" value="Nucleotidylyl transferase"/>
    <property type="match status" value="1"/>
</dbReference>
<dbReference type="InterPro" id="IPR014729">
    <property type="entry name" value="Rossmann-like_a/b/a_fold"/>
</dbReference>
<keyword evidence="4 8" id="KW-0566">Pantothenate biosynthesis</keyword>
<protein>
    <recommendedName>
        <fullName evidence="8">Pantothenate synthetase</fullName>
        <shortName evidence="8">PS</shortName>
        <ecNumber evidence="8">6.3.2.1</ecNumber>
    </recommendedName>
    <alternativeName>
        <fullName evidence="8">Pantoate--beta-alanine ligase</fullName>
    </alternativeName>
    <alternativeName>
        <fullName evidence="8">Pantoate-activating enzyme</fullName>
    </alternativeName>
</protein>
<evidence type="ECO:0000256" key="2">
    <source>
        <dbReference type="ARBA" id="ARBA00009256"/>
    </source>
</evidence>
<dbReference type="InterPro" id="IPR003721">
    <property type="entry name" value="Pantoate_ligase"/>
</dbReference>
<evidence type="ECO:0000313" key="10">
    <source>
        <dbReference type="Proteomes" id="UP000664795"/>
    </source>
</evidence>
<dbReference type="Gene3D" id="3.30.1300.10">
    <property type="entry name" value="Pantoate-beta-alanine ligase, C-terminal domain"/>
    <property type="match status" value="1"/>
</dbReference>
<dbReference type="Pfam" id="PF02569">
    <property type="entry name" value="Pantoate_ligase"/>
    <property type="match status" value="1"/>
</dbReference>
<comment type="pathway">
    <text evidence="1 8">Cofactor biosynthesis; (R)-pantothenate biosynthesis; (R)-pantothenate from (R)-pantoate and beta-alanine: step 1/1.</text>
</comment>
<evidence type="ECO:0000256" key="1">
    <source>
        <dbReference type="ARBA" id="ARBA00004990"/>
    </source>
</evidence>
<dbReference type="InterPro" id="IPR042176">
    <property type="entry name" value="Pantoate_ligase_C"/>
</dbReference>
<comment type="subunit">
    <text evidence="8">Homodimer.</text>
</comment>
<comment type="caution">
    <text evidence="9">The sequence shown here is derived from an EMBL/GenBank/DDBJ whole genome shotgun (WGS) entry which is preliminary data.</text>
</comment>
<evidence type="ECO:0000256" key="6">
    <source>
        <dbReference type="ARBA" id="ARBA00022840"/>
    </source>
</evidence>
<keyword evidence="6 8" id="KW-0067">ATP-binding</keyword>
<comment type="subcellular location">
    <subcellularLocation>
        <location evidence="8">Cytoplasm</location>
    </subcellularLocation>
</comment>
<dbReference type="Proteomes" id="UP000664795">
    <property type="component" value="Unassembled WGS sequence"/>
</dbReference>
<feature type="binding site" evidence="8">
    <location>
        <position position="153"/>
    </location>
    <ligand>
        <name>(R)-pantoate</name>
        <dbReference type="ChEBI" id="CHEBI:15980"/>
    </ligand>
</feature>
<keyword evidence="10" id="KW-1185">Reference proteome</keyword>
<keyword evidence="5 8" id="KW-0547">Nucleotide-binding</keyword>
<dbReference type="GO" id="GO:0005524">
    <property type="term" value="F:ATP binding"/>
    <property type="evidence" value="ECO:0007669"/>
    <property type="project" value="UniProtKB-KW"/>
</dbReference>
<dbReference type="NCBIfam" id="TIGR00018">
    <property type="entry name" value="panC"/>
    <property type="match status" value="1"/>
</dbReference>
<evidence type="ECO:0000256" key="3">
    <source>
        <dbReference type="ARBA" id="ARBA00022598"/>
    </source>
</evidence>
<evidence type="ECO:0000256" key="4">
    <source>
        <dbReference type="ARBA" id="ARBA00022655"/>
    </source>
</evidence>
<feature type="binding site" evidence="8">
    <location>
        <position position="176"/>
    </location>
    <ligand>
        <name>ATP</name>
        <dbReference type="ChEBI" id="CHEBI:30616"/>
    </ligand>
</feature>
<dbReference type="InterPro" id="IPR004821">
    <property type="entry name" value="Cyt_trans-like"/>
</dbReference>
<dbReference type="NCBIfam" id="TIGR00125">
    <property type="entry name" value="cyt_tran_rel"/>
    <property type="match status" value="1"/>
</dbReference>
<name>A0A939G618_9BACT</name>
<feature type="binding site" evidence="8">
    <location>
        <begin position="147"/>
        <end position="150"/>
    </location>
    <ligand>
        <name>ATP</name>
        <dbReference type="ChEBI" id="CHEBI:30616"/>
    </ligand>
</feature>
<dbReference type="GO" id="GO:0015940">
    <property type="term" value="P:pantothenate biosynthetic process"/>
    <property type="evidence" value="ECO:0007669"/>
    <property type="project" value="UniProtKB-UniRule"/>
</dbReference>
<dbReference type="Gene3D" id="3.40.50.620">
    <property type="entry name" value="HUPs"/>
    <property type="match status" value="1"/>
</dbReference>
<dbReference type="AlphaFoldDB" id="A0A939G618"/>
<feature type="binding site" evidence="8">
    <location>
        <begin position="184"/>
        <end position="187"/>
    </location>
    <ligand>
        <name>ATP</name>
        <dbReference type="ChEBI" id="CHEBI:30616"/>
    </ligand>
</feature>
<dbReference type="EMBL" id="JAFMYU010000014">
    <property type="protein sequence ID" value="MBO0932809.1"/>
    <property type="molecule type" value="Genomic_DNA"/>
</dbReference>
<evidence type="ECO:0000313" key="9">
    <source>
        <dbReference type="EMBL" id="MBO0932809.1"/>
    </source>
</evidence>